<dbReference type="InterPro" id="IPR023828">
    <property type="entry name" value="Peptidase_S8_Ser-AS"/>
</dbReference>
<evidence type="ECO:0000256" key="7">
    <source>
        <dbReference type="SAM" id="SignalP"/>
    </source>
</evidence>
<comment type="similarity">
    <text evidence="1 5">Belongs to the peptidase S8 family.</text>
</comment>
<dbReference type="InterPro" id="IPR050131">
    <property type="entry name" value="Peptidase_S8_subtilisin-like"/>
</dbReference>
<dbReference type="GO" id="GO:0004252">
    <property type="term" value="F:serine-type endopeptidase activity"/>
    <property type="evidence" value="ECO:0007669"/>
    <property type="project" value="UniProtKB-UniRule"/>
</dbReference>
<sequence length="431" mass="44256">MPVTHPNRARGAWRRLAAGLAAGLVLASGTALGSVPVDGAAWAAPGDGKYEPKTCGTKLPGAMPEGGPWQVERLRMPELHELATGDGVRIAVIDTGVFFGRSAHQSGMDLTWKDFADTDKARDGRVDCDHGTFVTSLIIGQPGTEAGTPATEQFSGIAPGATVIAMRALQESNADPDELESLDPTIDAVQAAIDADVDIISISQQGTDDPRYRAVIKKAVDAGILVVAAAGNYGEAGATYPANYPGVMAVAMTDRSDQPDAASQWGGGMEISVAAPGTAVVGLFPLCSESECPDSGPAAYGSQTGTSFAAPLVAGAAALVMERHPDLTAAQVKLLLEETADPPTADPAIVGHGIINPYQALTGPRPPAVDEDDQQVGKVHIPPVAADTDHLQRNTALAVAGVSLAIVAVSGVVAAALPAGRRRHWKPADKD</sequence>
<evidence type="ECO:0000256" key="4">
    <source>
        <dbReference type="ARBA" id="ARBA00022825"/>
    </source>
</evidence>
<dbReference type="Proteomes" id="UP000886842">
    <property type="component" value="Unassembled WGS sequence"/>
</dbReference>
<evidence type="ECO:0000256" key="6">
    <source>
        <dbReference type="SAM" id="Phobius"/>
    </source>
</evidence>
<dbReference type="AlphaFoldDB" id="A0A9D1GWM8"/>
<evidence type="ECO:0000313" key="10">
    <source>
        <dbReference type="Proteomes" id="UP000886842"/>
    </source>
</evidence>
<keyword evidence="2 5" id="KW-0645">Protease</keyword>
<evidence type="ECO:0000313" key="9">
    <source>
        <dbReference type="EMBL" id="HIT74919.1"/>
    </source>
</evidence>
<dbReference type="EMBL" id="DVLP01000150">
    <property type="protein sequence ID" value="HIT74919.1"/>
    <property type="molecule type" value="Genomic_DNA"/>
</dbReference>
<proteinExistence type="inferred from homology"/>
<gene>
    <name evidence="9" type="ORF">IAA98_04980</name>
</gene>
<dbReference type="InterPro" id="IPR015500">
    <property type="entry name" value="Peptidase_S8_subtilisin-rel"/>
</dbReference>
<accession>A0A9D1GWM8</accession>
<organism evidence="9 10">
    <name type="scientific">Candidatus Avipropionibacterium avicola</name>
    <dbReference type="NCBI Taxonomy" id="2840701"/>
    <lineage>
        <taxon>Bacteria</taxon>
        <taxon>Bacillati</taxon>
        <taxon>Actinomycetota</taxon>
        <taxon>Actinomycetes</taxon>
        <taxon>Propionibacteriales</taxon>
        <taxon>Propionibacteriaceae</taxon>
        <taxon>Propionibacteriaceae incertae sedis</taxon>
        <taxon>Candidatus Avipropionibacterium</taxon>
    </lineage>
</organism>
<evidence type="ECO:0000256" key="3">
    <source>
        <dbReference type="ARBA" id="ARBA00022801"/>
    </source>
</evidence>
<dbReference type="PANTHER" id="PTHR43806">
    <property type="entry name" value="PEPTIDASE S8"/>
    <property type="match status" value="1"/>
</dbReference>
<keyword evidence="6" id="KW-0472">Membrane</keyword>
<evidence type="ECO:0000256" key="1">
    <source>
        <dbReference type="ARBA" id="ARBA00011073"/>
    </source>
</evidence>
<evidence type="ECO:0000256" key="5">
    <source>
        <dbReference type="PROSITE-ProRule" id="PRU01240"/>
    </source>
</evidence>
<keyword evidence="6" id="KW-0812">Transmembrane</keyword>
<keyword evidence="4 5" id="KW-0720">Serine protease</keyword>
<feature type="signal peptide" evidence="7">
    <location>
        <begin position="1"/>
        <end position="33"/>
    </location>
</feature>
<dbReference type="PANTHER" id="PTHR43806:SF11">
    <property type="entry name" value="CEREVISIN-RELATED"/>
    <property type="match status" value="1"/>
</dbReference>
<keyword evidence="6" id="KW-1133">Transmembrane helix</keyword>
<name>A0A9D1GWM8_9ACTN</name>
<protein>
    <submittedName>
        <fullName evidence="9">S8 family serine peptidase</fullName>
    </submittedName>
</protein>
<feature type="domain" description="Peptidase S8/S53" evidence="8">
    <location>
        <begin position="85"/>
        <end position="353"/>
    </location>
</feature>
<dbReference type="InterPro" id="IPR036852">
    <property type="entry name" value="Peptidase_S8/S53_dom_sf"/>
</dbReference>
<feature type="active site" description="Charge relay system" evidence="5">
    <location>
        <position position="94"/>
    </location>
</feature>
<dbReference type="GO" id="GO:0006508">
    <property type="term" value="P:proteolysis"/>
    <property type="evidence" value="ECO:0007669"/>
    <property type="project" value="UniProtKB-KW"/>
</dbReference>
<dbReference type="PROSITE" id="PS00138">
    <property type="entry name" value="SUBTILASE_SER"/>
    <property type="match status" value="1"/>
</dbReference>
<dbReference type="PRINTS" id="PR00723">
    <property type="entry name" value="SUBTILISIN"/>
</dbReference>
<feature type="chain" id="PRO_5039109347" evidence="7">
    <location>
        <begin position="34"/>
        <end position="431"/>
    </location>
</feature>
<comment type="caution">
    <text evidence="9">The sequence shown here is derived from an EMBL/GenBank/DDBJ whole genome shotgun (WGS) entry which is preliminary data.</text>
</comment>
<feature type="transmembrane region" description="Helical" evidence="6">
    <location>
        <begin position="396"/>
        <end position="417"/>
    </location>
</feature>
<reference evidence="9" key="1">
    <citation type="submission" date="2020-10" db="EMBL/GenBank/DDBJ databases">
        <authorList>
            <person name="Gilroy R."/>
        </authorList>
    </citation>
    <scope>NUCLEOTIDE SEQUENCE</scope>
    <source>
        <strain evidence="9">ChiGjej1B1-24693</strain>
    </source>
</reference>
<keyword evidence="7" id="KW-0732">Signal</keyword>
<feature type="active site" description="Charge relay system" evidence="5">
    <location>
        <position position="130"/>
    </location>
</feature>
<keyword evidence="3 5" id="KW-0378">Hydrolase</keyword>
<dbReference type="SUPFAM" id="SSF52743">
    <property type="entry name" value="Subtilisin-like"/>
    <property type="match status" value="1"/>
</dbReference>
<evidence type="ECO:0000259" key="8">
    <source>
        <dbReference type="Pfam" id="PF00082"/>
    </source>
</evidence>
<dbReference type="Gene3D" id="3.40.50.200">
    <property type="entry name" value="Peptidase S8/S53 domain"/>
    <property type="match status" value="1"/>
</dbReference>
<dbReference type="PROSITE" id="PS51892">
    <property type="entry name" value="SUBTILASE"/>
    <property type="match status" value="1"/>
</dbReference>
<feature type="active site" description="Charge relay system" evidence="5">
    <location>
        <position position="307"/>
    </location>
</feature>
<evidence type="ECO:0000256" key="2">
    <source>
        <dbReference type="ARBA" id="ARBA00022670"/>
    </source>
</evidence>
<reference evidence="9" key="2">
    <citation type="journal article" date="2021" name="PeerJ">
        <title>Extensive microbial diversity within the chicken gut microbiome revealed by metagenomics and culture.</title>
        <authorList>
            <person name="Gilroy R."/>
            <person name="Ravi A."/>
            <person name="Getino M."/>
            <person name="Pursley I."/>
            <person name="Horton D.L."/>
            <person name="Alikhan N.F."/>
            <person name="Baker D."/>
            <person name="Gharbi K."/>
            <person name="Hall N."/>
            <person name="Watson M."/>
            <person name="Adriaenssens E.M."/>
            <person name="Foster-Nyarko E."/>
            <person name="Jarju S."/>
            <person name="Secka A."/>
            <person name="Antonio M."/>
            <person name="Oren A."/>
            <person name="Chaudhuri R.R."/>
            <person name="La Ragione R."/>
            <person name="Hildebrand F."/>
            <person name="Pallen M.J."/>
        </authorList>
    </citation>
    <scope>NUCLEOTIDE SEQUENCE</scope>
    <source>
        <strain evidence="9">ChiGjej1B1-24693</strain>
    </source>
</reference>
<dbReference type="Pfam" id="PF00082">
    <property type="entry name" value="Peptidase_S8"/>
    <property type="match status" value="1"/>
</dbReference>
<dbReference type="InterPro" id="IPR000209">
    <property type="entry name" value="Peptidase_S8/S53_dom"/>
</dbReference>